<evidence type="ECO:0000313" key="2">
    <source>
        <dbReference type="Proteomes" id="UP001225356"/>
    </source>
</evidence>
<keyword evidence="2" id="KW-1185">Reference proteome</keyword>
<gene>
    <name evidence="1" type="ORF">J2853_008557</name>
</gene>
<evidence type="ECO:0000313" key="1">
    <source>
        <dbReference type="EMBL" id="MDP9849346.1"/>
    </source>
</evidence>
<dbReference type="Proteomes" id="UP001225356">
    <property type="component" value="Unassembled WGS sequence"/>
</dbReference>
<name>A0ABT9QRK3_9ACTN</name>
<reference evidence="1 2" key="1">
    <citation type="submission" date="2023-07" db="EMBL/GenBank/DDBJ databases">
        <title>Sequencing the genomes of 1000 actinobacteria strains.</title>
        <authorList>
            <person name="Klenk H.-P."/>
        </authorList>
    </citation>
    <scope>NUCLEOTIDE SEQUENCE [LARGE SCALE GENOMIC DNA]</scope>
    <source>
        <strain evidence="1 2">DSM 46740</strain>
    </source>
</reference>
<protein>
    <submittedName>
        <fullName evidence="1">IS30 family transposase</fullName>
    </submittedName>
</protein>
<dbReference type="RefSeq" id="WP_307567146.1">
    <property type="nucleotide sequence ID" value="NZ_JAUSQU010000001.1"/>
</dbReference>
<organism evidence="1 2">
    <name type="scientific">Streptosporangium lutulentum</name>
    <dbReference type="NCBI Taxonomy" id="1461250"/>
    <lineage>
        <taxon>Bacteria</taxon>
        <taxon>Bacillati</taxon>
        <taxon>Actinomycetota</taxon>
        <taxon>Actinomycetes</taxon>
        <taxon>Streptosporangiales</taxon>
        <taxon>Streptosporangiaceae</taxon>
        <taxon>Streptosporangium</taxon>
    </lineage>
</organism>
<dbReference type="EMBL" id="JAUSQU010000001">
    <property type="protein sequence ID" value="MDP9849346.1"/>
    <property type="molecule type" value="Genomic_DNA"/>
</dbReference>
<proteinExistence type="predicted"/>
<comment type="caution">
    <text evidence="1">The sequence shown here is derived from an EMBL/GenBank/DDBJ whole genome shotgun (WGS) entry which is preliminary data.</text>
</comment>
<accession>A0ABT9QRK3</accession>
<sequence length="65" mass="7581">MHHVRRFLYQSGGVRQVPQRRSVRHLTADLRAFSQDDLDAIAAELNNRPRKIHGYRTPARSTLRS</sequence>